<evidence type="ECO:0000256" key="1">
    <source>
        <dbReference type="ARBA" id="ARBA00004571"/>
    </source>
</evidence>
<dbReference type="OrthoDB" id="9761152at2"/>
<evidence type="ECO:0000256" key="7">
    <source>
        <dbReference type="ARBA" id="ARBA00023004"/>
    </source>
</evidence>
<evidence type="ECO:0000256" key="12">
    <source>
        <dbReference type="PROSITE-ProRule" id="PRU01360"/>
    </source>
</evidence>
<keyword evidence="8" id="KW-0406">Ion transport</keyword>
<accession>A0A1T5DNM2</accession>
<feature type="domain" description="TonB-dependent receptor-like beta-barrel" evidence="14">
    <location>
        <begin position="342"/>
        <end position="776"/>
    </location>
</feature>
<dbReference type="SUPFAM" id="SSF56935">
    <property type="entry name" value="Porins"/>
    <property type="match status" value="1"/>
</dbReference>
<sequence length="821" mass="92921">MIKHLIATGLAGILTIMVVIAQENVTVTVTNSQAQLLQGATVTMGNTTQQTDKSGIAIFTAGTKGNRTIKVHYLGYRSFTGPVTAGQRSINITLQTAVIQADEAFVYATRAKENSATTFKNLTKEDIKKKNLGQDIPYLLDQTPGVVIGSDAGAGIGYTNMTIRGSDSQRINVTLNGIPLNDAESMGSFFVNLPDFASSTESIQIQRGVGTSTNGPGAFGASLNIQTDALEEKPYAELNNSFGSYNSWKNTVKGGTGLIGNKFAINTRLSRIVSDGYIDRASSNLRSLYVDAGLYTNKHTLKATVFTGKEKTYQAWYGTPEPLLTGDKALLIKYANEALGLYDGPEYDRLLNADRKYNYYTYDNQTDNYKQTHSHLQYTNIISEKLKFNSALHYTRGAGYYQEYRIKDKLVNYGIPDVTVGQETIKKSDLIRQRWLDNHFYGLIYSFDYRASSKWNFIFGGGYNQYKGDHYGKVIWDEFNANPNPGSKYYLNDAQKNDFNMYAKADYKLDKWLFNFDVQYRNVNYTVKGDDDKIKNLDFSDKLNFVNPKVGATYFLNGNSNIYASYAYASKEPVRKDYVENPRNEFPKPERMQDIELGYRFRNEGFNIGTNAYAMLYKDQLIPTGTLNNTGAELRMNIPKSHRIGLELDASWRISSTFTWSATAALSDNKIYDFVEYYQVYDNDTDWTYLREDSRNLGNTKIAKSASTILSNNFTYTPVERLSFSLLSKYVSRLYLDNTSAEERSIDPSFVNNFLANYTFSALGLKEIGCNLMINNIFNTKYTTNGYTWGQKFENRAERDYYNFYYPQATTNFMLGVNIRF</sequence>
<protein>
    <submittedName>
        <fullName evidence="16">Iron complex outermembrane recepter protein</fullName>
    </submittedName>
</protein>
<dbReference type="InterPro" id="IPR008969">
    <property type="entry name" value="CarboxyPept-like_regulatory"/>
</dbReference>
<dbReference type="Gene3D" id="2.40.170.20">
    <property type="entry name" value="TonB-dependent receptor, beta-barrel domain"/>
    <property type="match status" value="1"/>
</dbReference>
<keyword evidence="5 12" id="KW-0812">Transmembrane</keyword>
<organism evidence="16 17">
    <name type="scientific">Sphingobacterium nematocida</name>
    <dbReference type="NCBI Taxonomy" id="1513896"/>
    <lineage>
        <taxon>Bacteria</taxon>
        <taxon>Pseudomonadati</taxon>
        <taxon>Bacteroidota</taxon>
        <taxon>Sphingobacteriia</taxon>
        <taxon>Sphingobacteriales</taxon>
        <taxon>Sphingobacteriaceae</taxon>
        <taxon>Sphingobacterium</taxon>
    </lineage>
</organism>
<keyword evidence="9 13" id="KW-0798">TonB box</keyword>
<dbReference type="InterPro" id="IPR012910">
    <property type="entry name" value="Plug_dom"/>
</dbReference>
<dbReference type="AlphaFoldDB" id="A0A1T5DNM2"/>
<dbReference type="Gene3D" id="2.170.130.10">
    <property type="entry name" value="TonB-dependent receptor, plug domain"/>
    <property type="match status" value="1"/>
</dbReference>
<evidence type="ECO:0000256" key="2">
    <source>
        <dbReference type="ARBA" id="ARBA00022448"/>
    </source>
</evidence>
<evidence type="ECO:0000256" key="6">
    <source>
        <dbReference type="ARBA" id="ARBA00022729"/>
    </source>
</evidence>
<dbReference type="GO" id="GO:0015344">
    <property type="term" value="F:siderophore uptake transmembrane transporter activity"/>
    <property type="evidence" value="ECO:0007669"/>
    <property type="project" value="TreeGrafter"/>
</dbReference>
<evidence type="ECO:0000256" key="8">
    <source>
        <dbReference type="ARBA" id="ARBA00023065"/>
    </source>
</evidence>
<keyword evidence="6" id="KW-0732">Signal</keyword>
<evidence type="ECO:0000256" key="9">
    <source>
        <dbReference type="ARBA" id="ARBA00023077"/>
    </source>
</evidence>
<evidence type="ECO:0000256" key="13">
    <source>
        <dbReference type="RuleBase" id="RU003357"/>
    </source>
</evidence>
<dbReference type="STRING" id="1513896.SAMN05660841_02045"/>
<comment type="similarity">
    <text evidence="12 13">Belongs to the TonB-dependent receptor family.</text>
</comment>
<dbReference type="InterPro" id="IPR039426">
    <property type="entry name" value="TonB-dep_rcpt-like"/>
</dbReference>
<keyword evidence="2 12" id="KW-0813">Transport</keyword>
<feature type="domain" description="TonB-dependent receptor plug" evidence="15">
    <location>
        <begin position="113"/>
        <end position="221"/>
    </location>
</feature>
<dbReference type="InterPro" id="IPR036942">
    <property type="entry name" value="Beta-barrel_TonB_sf"/>
</dbReference>
<gene>
    <name evidence="16" type="ORF">SAMN05660841_02045</name>
</gene>
<keyword evidence="10 12" id="KW-0472">Membrane</keyword>
<evidence type="ECO:0000259" key="14">
    <source>
        <dbReference type="Pfam" id="PF00593"/>
    </source>
</evidence>
<keyword evidence="17" id="KW-1185">Reference proteome</keyword>
<evidence type="ECO:0000313" key="16">
    <source>
        <dbReference type="EMBL" id="SKB73294.1"/>
    </source>
</evidence>
<keyword evidence="3 12" id="KW-1134">Transmembrane beta strand</keyword>
<dbReference type="EMBL" id="FUZF01000008">
    <property type="protein sequence ID" value="SKB73294.1"/>
    <property type="molecule type" value="Genomic_DNA"/>
</dbReference>
<comment type="subcellular location">
    <subcellularLocation>
        <location evidence="1 12">Cell outer membrane</location>
        <topology evidence="1 12">Multi-pass membrane protein</topology>
    </subcellularLocation>
</comment>
<evidence type="ECO:0000256" key="10">
    <source>
        <dbReference type="ARBA" id="ARBA00023136"/>
    </source>
</evidence>
<dbReference type="Pfam" id="PF00593">
    <property type="entry name" value="TonB_dep_Rec_b-barrel"/>
    <property type="match status" value="1"/>
</dbReference>
<dbReference type="RefSeq" id="WP_079642986.1">
    <property type="nucleotide sequence ID" value="NZ_FUZF01000008.1"/>
</dbReference>
<evidence type="ECO:0000313" key="17">
    <source>
        <dbReference type="Proteomes" id="UP000190150"/>
    </source>
</evidence>
<evidence type="ECO:0000256" key="4">
    <source>
        <dbReference type="ARBA" id="ARBA00022496"/>
    </source>
</evidence>
<dbReference type="Proteomes" id="UP000190150">
    <property type="component" value="Unassembled WGS sequence"/>
</dbReference>
<reference evidence="17" key="1">
    <citation type="submission" date="2017-02" db="EMBL/GenBank/DDBJ databases">
        <authorList>
            <person name="Varghese N."/>
            <person name="Submissions S."/>
        </authorList>
    </citation>
    <scope>NUCLEOTIDE SEQUENCE [LARGE SCALE GENOMIC DNA]</scope>
    <source>
        <strain evidence="17">DSM 24091</strain>
    </source>
</reference>
<keyword evidence="4" id="KW-0410">Iron transport</keyword>
<proteinExistence type="inferred from homology"/>
<name>A0A1T5DNM2_9SPHI</name>
<dbReference type="Pfam" id="PF07715">
    <property type="entry name" value="Plug"/>
    <property type="match status" value="1"/>
</dbReference>
<keyword evidence="7" id="KW-0408">Iron</keyword>
<keyword evidence="11 12" id="KW-0998">Cell outer membrane</keyword>
<dbReference type="PANTHER" id="PTHR32552:SF68">
    <property type="entry name" value="FERRICHROME OUTER MEMBRANE TRANSPORTER_PHAGE RECEPTOR"/>
    <property type="match status" value="1"/>
</dbReference>
<evidence type="ECO:0000256" key="11">
    <source>
        <dbReference type="ARBA" id="ARBA00023237"/>
    </source>
</evidence>
<evidence type="ECO:0000259" key="15">
    <source>
        <dbReference type="Pfam" id="PF07715"/>
    </source>
</evidence>
<dbReference type="InterPro" id="IPR037066">
    <property type="entry name" value="Plug_dom_sf"/>
</dbReference>
<dbReference type="PANTHER" id="PTHR32552">
    <property type="entry name" value="FERRICHROME IRON RECEPTOR-RELATED"/>
    <property type="match status" value="1"/>
</dbReference>
<dbReference type="PROSITE" id="PS52016">
    <property type="entry name" value="TONB_DEPENDENT_REC_3"/>
    <property type="match status" value="1"/>
</dbReference>
<dbReference type="GO" id="GO:0009279">
    <property type="term" value="C:cell outer membrane"/>
    <property type="evidence" value="ECO:0007669"/>
    <property type="project" value="UniProtKB-SubCell"/>
</dbReference>
<evidence type="ECO:0000256" key="3">
    <source>
        <dbReference type="ARBA" id="ARBA00022452"/>
    </source>
</evidence>
<dbReference type="SUPFAM" id="SSF49464">
    <property type="entry name" value="Carboxypeptidase regulatory domain-like"/>
    <property type="match status" value="1"/>
</dbReference>
<evidence type="ECO:0000256" key="5">
    <source>
        <dbReference type="ARBA" id="ARBA00022692"/>
    </source>
</evidence>
<dbReference type="InterPro" id="IPR000531">
    <property type="entry name" value="Beta-barrel_TonB"/>
</dbReference>